<dbReference type="AlphaFoldDB" id="A0A2Z6RTN6"/>
<feature type="transmembrane region" description="Helical" evidence="2">
    <location>
        <begin position="200"/>
        <end position="220"/>
    </location>
</feature>
<evidence type="ECO:0000313" key="3">
    <source>
        <dbReference type="EMBL" id="GBC01635.1"/>
    </source>
</evidence>
<proteinExistence type="predicted"/>
<sequence>MSSSSSSQYNSSQTYNCEWTINVSNCFGQEYFQVVYGITTYLALFIFLCSIWLLSWRLYSRPDTKLFRIKGFLTLEGYLFIQIFWGGARVFSCIILIYNLFPGQWILREVVLDLSWFFGLVSVVTYLAGILRTIPRMYFYRQNPHYKHALHLPNLRGIASVYVSYVVVLGAIRITCVVFEGYFRQYNTDKSDEIIKITKTIYNCTCSISAIIVAIGFLVYGNKLVGIASEGLHLLEGVSGYPSRSSRSRNTNQSNYVMGAELEVKHKKLQRTVRKMRLINTAFILSFVVLGIIMGVYAFMSDQIMNNLEVSKVLASITNWMPMILNIFVMGGIAYGEMRVPDKSEPRLENIIIPTLSNSTSDATQSPAMEQVYSDGDSFYHSRENSTDSDVPLLRWPAPVLTTSTRRGSAQLDSPISITSPTSGNFALGSSSISPPQSPFSSPYNFASTSHTSTYTPAPHTSAPHTSTTHTSTPTSDNDDASTSMFP</sequence>
<keyword evidence="2" id="KW-1133">Transmembrane helix</keyword>
<evidence type="ECO:0000256" key="1">
    <source>
        <dbReference type="SAM" id="MobiDB-lite"/>
    </source>
</evidence>
<evidence type="ECO:0000313" key="4">
    <source>
        <dbReference type="Proteomes" id="UP000247702"/>
    </source>
</evidence>
<keyword evidence="2" id="KW-0812">Transmembrane</keyword>
<name>A0A2Z6RTN6_9GLOM</name>
<comment type="caution">
    <text evidence="3">The sequence shown here is derived from an EMBL/GenBank/DDBJ whole genome shotgun (WGS) entry which is preliminary data.</text>
</comment>
<protein>
    <submittedName>
        <fullName evidence="3">Uncharacterized protein</fullName>
    </submittedName>
</protein>
<accession>A0A2Z6RTN6</accession>
<dbReference type="EMBL" id="BEXD01003635">
    <property type="protein sequence ID" value="GBC01635.1"/>
    <property type="molecule type" value="Genomic_DNA"/>
</dbReference>
<feature type="compositionally biased region" description="Low complexity" evidence="1">
    <location>
        <begin position="430"/>
        <end position="476"/>
    </location>
</feature>
<reference evidence="3 4" key="1">
    <citation type="submission" date="2017-11" db="EMBL/GenBank/DDBJ databases">
        <title>The genome of Rhizophagus clarus HR1 reveals common genetic basis of auxotrophy among arbuscular mycorrhizal fungi.</title>
        <authorList>
            <person name="Kobayashi Y."/>
        </authorList>
    </citation>
    <scope>NUCLEOTIDE SEQUENCE [LARGE SCALE GENOMIC DNA]</scope>
    <source>
        <strain evidence="3 4">HR1</strain>
    </source>
</reference>
<gene>
    <name evidence="3" type="ORF">RclHR1_04270013</name>
</gene>
<feature type="transmembrane region" description="Helical" evidence="2">
    <location>
        <begin position="77"/>
        <end position="101"/>
    </location>
</feature>
<dbReference type="Proteomes" id="UP000247702">
    <property type="component" value="Unassembled WGS sequence"/>
</dbReference>
<organism evidence="3 4">
    <name type="scientific">Rhizophagus clarus</name>
    <dbReference type="NCBI Taxonomy" id="94130"/>
    <lineage>
        <taxon>Eukaryota</taxon>
        <taxon>Fungi</taxon>
        <taxon>Fungi incertae sedis</taxon>
        <taxon>Mucoromycota</taxon>
        <taxon>Glomeromycotina</taxon>
        <taxon>Glomeromycetes</taxon>
        <taxon>Glomerales</taxon>
        <taxon>Glomeraceae</taxon>
        <taxon>Rhizophagus</taxon>
    </lineage>
</organism>
<feature type="transmembrane region" description="Helical" evidence="2">
    <location>
        <begin position="278"/>
        <end position="300"/>
    </location>
</feature>
<keyword evidence="2" id="KW-0472">Membrane</keyword>
<evidence type="ECO:0000256" key="2">
    <source>
        <dbReference type="SAM" id="Phobius"/>
    </source>
</evidence>
<feature type="transmembrane region" description="Helical" evidence="2">
    <location>
        <begin position="34"/>
        <end position="56"/>
    </location>
</feature>
<feature type="transmembrane region" description="Helical" evidence="2">
    <location>
        <begin position="155"/>
        <end position="180"/>
    </location>
</feature>
<feature type="region of interest" description="Disordered" evidence="1">
    <location>
        <begin position="427"/>
        <end position="487"/>
    </location>
</feature>
<feature type="transmembrane region" description="Helical" evidence="2">
    <location>
        <begin position="320"/>
        <end position="338"/>
    </location>
</feature>
<keyword evidence="4" id="KW-1185">Reference proteome</keyword>
<feature type="transmembrane region" description="Helical" evidence="2">
    <location>
        <begin position="116"/>
        <end position="134"/>
    </location>
</feature>